<sequence length="103" mass="11127">MTHHLSLAEEEELFGATLDTVHVVIHVEEANGQRKAGNDDTVHLTRGEGIGRNETDEHHLDDGKLGESGHGEARLGGRNLLSGLGLGIHGLGVSGHFYYLLRK</sequence>
<proteinExistence type="predicted"/>
<protein>
    <submittedName>
        <fullName evidence="2">Uncharacterized protein</fullName>
    </submittedName>
</protein>
<feature type="region of interest" description="Disordered" evidence="1">
    <location>
        <begin position="32"/>
        <end position="71"/>
    </location>
</feature>
<accession>A0A6C0J0Y8</accession>
<dbReference type="AlphaFoldDB" id="A0A6C0J0Y8"/>
<name>A0A6C0J0Y8_9ZZZZ</name>
<organism evidence="2">
    <name type="scientific">viral metagenome</name>
    <dbReference type="NCBI Taxonomy" id="1070528"/>
    <lineage>
        <taxon>unclassified sequences</taxon>
        <taxon>metagenomes</taxon>
        <taxon>organismal metagenomes</taxon>
    </lineage>
</organism>
<evidence type="ECO:0000313" key="2">
    <source>
        <dbReference type="EMBL" id="QHT98325.1"/>
    </source>
</evidence>
<reference evidence="2" key="1">
    <citation type="journal article" date="2020" name="Nature">
        <title>Giant virus diversity and host interactions through global metagenomics.</title>
        <authorList>
            <person name="Schulz F."/>
            <person name="Roux S."/>
            <person name="Paez-Espino D."/>
            <person name="Jungbluth S."/>
            <person name="Walsh D.A."/>
            <person name="Denef V.J."/>
            <person name="McMahon K.D."/>
            <person name="Konstantinidis K.T."/>
            <person name="Eloe-Fadrosh E.A."/>
            <person name="Kyrpides N.C."/>
            <person name="Woyke T."/>
        </authorList>
    </citation>
    <scope>NUCLEOTIDE SEQUENCE</scope>
    <source>
        <strain evidence="2">GVMAG-M-3300025652-16</strain>
    </source>
</reference>
<dbReference type="EMBL" id="MN740292">
    <property type="protein sequence ID" value="QHT98325.1"/>
    <property type="molecule type" value="Genomic_DNA"/>
</dbReference>
<evidence type="ECO:0000256" key="1">
    <source>
        <dbReference type="SAM" id="MobiDB-lite"/>
    </source>
</evidence>